<evidence type="ECO:0000313" key="4">
    <source>
        <dbReference type="Proteomes" id="UP000650582"/>
    </source>
</evidence>
<reference evidence="3" key="1">
    <citation type="submission" date="2020-09" db="EMBL/GenBank/DDBJ databases">
        <title>Comparative genome analyses of four rice-infecting Rhizoctonia solani isolates reveal extensive enrichment of homogalacturonan modification genes.</title>
        <authorList>
            <person name="Lee D.-Y."/>
            <person name="Jeon J."/>
            <person name="Kim K.-T."/>
            <person name="Cheong K."/>
            <person name="Song H."/>
            <person name="Choi G."/>
            <person name="Ko J."/>
            <person name="Opiyo S.O."/>
            <person name="Zuo S."/>
            <person name="Madhav S."/>
            <person name="Lee Y.-H."/>
            <person name="Wang G.-L."/>
        </authorList>
    </citation>
    <scope>NUCLEOTIDE SEQUENCE</scope>
    <source>
        <strain evidence="3">AG1-IA YN-7</strain>
    </source>
</reference>
<name>A0A8H7H2N4_9AGAM</name>
<accession>A0A8H7H2N4</accession>
<proteinExistence type="inferred from homology"/>
<feature type="region of interest" description="Disordered" evidence="2">
    <location>
        <begin position="222"/>
        <end position="253"/>
    </location>
</feature>
<dbReference type="EMBL" id="JACYCC010000213">
    <property type="protein sequence ID" value="KAF8672056.1"/>
    <property type="molecule type" value="Genomic_DNA"/>
</dbReference>
<dbReference type="PANTHER" id="PTHR30344:SF7">
    <property type="entry name" value="DUF2415 DOMAIN-CONTAINING PROTEIN"/>
    <property type="match status" value="1"/>
</dbReference>
<evidence type="ECO:0000313" key="3">
    <source>
        <dbReference type="EMBL" id="KAF8672056.1"/>
    </source>
</evidence>
<sequence length="930" mass="102539">MTVHRILVASYTPNISTLEFDPLAHKLKPIAQSPAGTNPSWVAAHPTEPGLIAATNEVTDGKVHLFRYLKDGKLKLLESVGTDGEDPAHLAVLEDEIVVGNYSSGNLLSIPLSTSAPHLGSVSPSIQLTGSGPNKSRQSSPHPHQIFPYKGRLYVPDLGSDRVIQYEKKDGQWVEVGDIKSHEPGAGPRHVQIHDEILYVIEELTNTLSAYSLSDGKHIASLSTLPSPPPNLTVSSSTTGSSPTPSSAAPEGAPSALPLLAAELLLVTHPEPLLFATNRNETHPEGDSITIFSPIKDGNTDAFKLVNSVRTGLNHARGAAFGGDKDKWLIVGGADKGGVKIFERDGKDLRPVVGMAGVIAPTGFLWGVASPSPIPVSAMSSVHPRWGRPLDDYVGSYDLAAAKKRIDITSTMKAEAEESISQVVRLAGPSQYPDPEGTKVVTLQVLESILNLSMCPQTYHYFADPPLISGCLKLMGTVEADDRMSPFSYEYGYLCFKIIVLAIGTNILLRTENLDMTIANMESDTNTELILILSGHVSRAIKSEIEIGNAGQPCSWVLGWVRVQDRRRLQLTPLMLRSDILLLLDMLWDDRHFFLKTYMMTHSPGLSGVMFVLWRYLYSNSIFVESLPSENLAIPFCEILWRYFLVATTDQLESLVYINNDVQLSSKADQWTDSSKHVTLDDLRIVLQAYTGRMSLVDSPTYLSFEINTILVLLNFVTQIMQPGVEFLLPPLIGNTLDRIWEIINNKKEDDQETIIGIGRVFGLIGRYAVLDLVETLAGRDLPDMVARAMIVLEPYSTKASESYKQCMEFLENTTELFLQLEAVVPKSLLKKPFLPYAFHWIKTDQHFKMLGTSLSDGISPYAGYYQACRRVWHQVSQSLAMDLYVAQIRASGAGCMYTRCPSPFPLNFNPLFCDLCCDRAYCSMGCQVK</sequence>
<feature type="region of interest" description="Disordered" evidence="2">
    <location>
        <begin position="121"/>
        <end position="146"/>
    </location>
</feature>
<dbReference type="AlphaFoldDB" id="A0A8H7H2N4"/>
<evidence type="ECO:0000256" key="1">
    <source>
        <dbReference type="ARBA" id="ARBA00005564"/>
    </source>
</evidence>
<dbReference type="InterPro" id="IPR015943">
    <property type="entry name" value="WD40/YVTN_repeat-like_dom_sf"/>
</dbReference>
<comment type="caution">
    <text evidence="3">The sequence shown here is derived from an EMBL/GenBank/DDBJ whole genome shotgun (WGS) entry which is preliminary data.</text>
</comment>
<dbReference type="PANTHER" id="PTHR30344">
    <property type="entry name" value="6-PHOSPHOGLUCONOLACTONASE-RELATED"/>
    <property type="match status" value="1"/>
</dbReference>
<comment type="similarity">
    <text evidence="1">Belongs to the cycloisomerase 2 family.</text>
</comment>
<protein>
    <submittedName>
        <fullName evidence="3">Lactonase, 7-bladed beta-propeller</fullName>
    </submittedName>
</protein>
<dbReference type="Proteomes" id="UP000650582">
    <property type="component" value="Unassembled WGS sequence"/>
</dbReference>
<dbReference type="InterPro" id="IPR050282">
    <property type="entry name" value="Cycloisomerase_2"/>
</dbReference>
<feature type="compositionally biased region" description="Polar residues" evidence="2">
    <location>
        <begin position="121"/>
        <end position="142"/>
    </location>
</feature>
<organism evidence="3 4">
    <name type="scientific">Rhizoctonia solani</name>
    <dbReference type="NCBI Taxonomy" id="456999"/>
    <lineage>
        <taxon>Eukaryota</taxon>
        <taxon>Fungi</taxon>
        <taxon>Dikarya</taxon>
        <taxon>Basidiomycota</taxon>
        <taxon>Agaricomycotina</taxon>
        <taxon>Agaricomycetes</taxon>
        <taxon>Cantharellales</taxon>
        <taxon>Ceratobasidiaceae</taxon>
        <taxon>Rhizoctonia</taxon>
    </lineage>
</organism>
<dbReference type="SUPFAM" id="SSF75011">
    <property type="entry name" value="3-carboxy-cis,cis-mucoante lactonizing enzyme"/>
    <property type="match status" value="1"/>
</dbReference>
<dbReference type="GO" id="GO:0017057">
    <property type="term" value="F:6-phosphogluconolactonase activity"/>
    <property type="evidence" value="ECO:0007669"/>
    <property type="project" value="TreeGrafter"/>
</dbReference>
<dbReference type="InterPro" id="IPR019405">
    <property type="entry name" value="Lactonase_7-beta_prop"/>
</dbReference>
<gene>
    <name evidence="3" type="ORF">RHS04_07949</name>
</gene>
<feature type="compositionally biased region" description="Low complexity" evidence="2">
    <location>
        <begin position="232"/>
        <end position="253"/>
    </location>
</feature>
<dbReference type="Pfam" id="PF10282">
    <property type="entry name" value="Lactonase"/>
    <property type="match status" value="1"/>
</dbReference>
<dbReference type="Gene3D" id="2.130.10.10">
    <property type="entry name" value="YVTN repeat-like/Quinoprotein amine dehydrogenase"/>
    <property type="match status" value="1"/>
</dbReference>
<evidence type="ECO:0000256" key="2">
    <source>
        <dbReference type="SAM" id="MobiDB-lite"/>
    </source>
</evidence>